<reference evidence="2" key="1">
    <citation type="journal article" date="2004" name="Nat. Biotechnol.">
        <title>Complete genome sequence of the metabolically versatile photosynthetic bacterium Rhodopseudomonas palustris.</title>
        <authorList>
            <person name="Larimer F.W."/>
            <person name="Chain P."/>
            <person name="Hauser L."/>
            <person name="Lamerdin J."/>
            <person name="Malfatti S."/>
            <person name="Do L."/>
            <person name="Land M.L."/>
            <person name="Pelletier D.A."/>
            <person name="Beatty J.T."/>
            <person name="Lang A.S."/>
            <person name="Tabita F.R."/>
            <person name="Gibson J.L."/>
            <person name="Hanson T.E."/>
            <person name="Bobst C."/>
            <person name="Torres J.L."/>
            <person name="Peres C."/>
            <person name="Harrison F.H."/>
            <person name="Gibson J."/>
            <person name="Harwood C.S."/>
        </authorList>
    </citation>
    <scope>NUCLEOTIDE SEQUENCE [LARGE SCALE GENOMIC DNA]</scope>
    <source>
        <strain evidence="2">CGA009</strain>
    </source>
</reference>
<dbReference type="HOGENOM" id="CLU_1395376_0_0_5"/>
<dbReference type="eggNOG" id="COG5469">
    <property type="taxonomic scope" value="Bacteria"/>
</dbReference>
<evidence type="ECO:0000313" key="2">
    <source>
        <dbReference type="EMBL" id="CAE26157.1"/>
    </source>
</evidence>
<dbReference type="Pfam" id="PF07845">
    <property type="entry name" value="DUF1636"/>
    <property type="match status" value="1"/>
</dbReference>
<evidence type="ECO:0008006" key="3">
    <source>
        <dbReference type="Google" id="ProtNLM"/>
    </source>
</evidence>
<gene>
    <name evidence="2" type="ordered locus">RPA0713</name>
</gene>
<sequence length="173" mass="18120">MHRTEAARLAARSLPCVPTKLDSCRDDSSPMDSQPPADVSADPPRVLPSAPVMVSVCTTCKTIDGVAVGAPMLEAVRAALAGSASVQVRAVQCLSACKRAATVAVSSEGGYTFVFGDLDRASGADAVATFVASYQDSHYGLVPWRQRPEVLRKGTVVRLPPPQWSPDDGRAPA</sequence>
<dbReference type="AlphaFoldDB" id="Q6NBW3"/>
<dbReference type="PhylomeDB" id="Q6NBW3"/>
<dbReference type="InterPro" id="IPR012863">
    <property type="entry name" value="DUF1636"/>
</dbReference>
<name>Q6NBW3_RHOPA</name>
<evidence type="ECO:0000256" key="1">
    <source>
        <dbReference type="SAM" id="MobiDB-lite"/>
    </source>
</evidence>
<accession>Q6NBW3</accession>
<dbReference type="EMBL" id="BX572595">
    <property type="protein sequence ID" value="CAE26157.1"/>
    <property type="molecule type" value="Genomic_DNA"/>
</dbReference>
<feature type="region of interest" description="Disordered" evidence="1">
    <location>
        <begin position="20"/>
        <end position="45"/>
    </location>
</feature>
<dbReference type="STRING" id="258594.RPA0713"/>
<protein>
    <recommendedName>
        <fullName evidence="3">Metal-binding protein</fullName>
    </recommendedName>
</protein>
<organism evidence="2">
    <name type="scientific">Rhodopseudomonas palustris (strain ATCC BAA-98 / CGA009)</name>
    <dbReference type="NCBI Taxonomy" id="258594"/>
    <lineage>
        <taxon>Bacteria</taxon>
        <taxon>Pseudomonadati</taxon>
        <taxon>Pseudomonadota</taxon>
        <taxon>Alphaproteobacteria</taxon>
        <taxon>Hyphomicrobiales</taxon>
        <taxon>Nitrobacteraceae</taxon>
        <taxon>Rhodopseudomonas</taxon>
    </lineage>
</organism>
<proteinExistence type="predicted"/>